<evidence type="ECO:0000256" key="1">
    <source>
        <dbReference type="SAM" id="MobiDB-lite"/>
    </source>
</evidence>
<keyword evidence="3" id="KW-1185">Reference proteome</keyword>
<proteinExistence type="predicted"/>
<organism evidence="2 3">
    <name type="scientific">Streptomyces spirodelae</name>
    <dbReference type="NCBI Taxonomy" id="2812904"/>
    <lineage>
        <taxon>Bacteria</taxon>
        <taxon>Bacillati</taxon>
        <taxon>Actinomycetota</taxon>
        <taxon>Actinomycetes</taxon>
        <taxon>Kitasatosporales</taxon>
        <taxon>Streptomycetaceae</taxon>
        <taxon>Streptomyces</taxon>
    </lineage>
</organism>
<sequence>MHTTSTAADLRLRYATRLTAFVTARLGRDHYRQATEVTQRVWSEVHSSPHPPRADDPHAFNWLAERARKAIARHHISARTHRPQPAGRTAPAPMLATTRLGVAA</sequence>
<gene>
    <name evidence="2" type="ORF">JW592_27690</name>
</gene>
<name>A0ABS3X1H8_9ACTN</name>
<comment type="caution">
    <text evidence="2">The sequence shown here is derived from an EMBL/GenBank/DDBJ whole genome shotgun (WGS) entry which is preliminary data.</text>
</comment>
<feature type="region of interest" description="Disordered" evidence="1">
    <location>
        <begin position="77"/>
        <end position="104"/>
    </location>
</feature>
<protein>
    <recommendedName>
        <fullName evidence="4">RNA polymerase sigma-70 region 2 domain-containing protein</fullName>
    </recommendedName>
</protein>
<evidence type="ECO:0000313" key="2">
    <source>
        <dbReference type="EMBL" id="MBO8189211.1"/>
    </source>
</evidence>
<reference evidence="2 3" key="1">
    <citation type="submission" date="2021-02" db="EMBL/GenBank/DDBJ databases">
        <title>Streptomyces spirodelae sp. nov., isolated from duckweed.</title>
        <authorList>
            <person name="Saimee Y."/>
            <person name="Duangmal K."/>
        </authorList>
    </citation>
    <scope>NUCLEOTIDE SEQUENCE [LARGE SCALE GENOMIC DNA]</scope>
    <source>
        <strain evidence="2 3">DW4-2</strain>
    </source>
</reference>
<evidence type="ECO:0000313" key="3">
    <source>
        <dbReference type="Proteomes" id="UP001518976"/>
    </source>
</evidence>
<dbReference type="RefSeq" id="WP_209267980.1">
    <property type="nucleotide sequence ID" value="NZ_JAFFZN010000032.1"/>
</dbReference>
<accession>A0ABS3X1H8</accession>
<dbReference type="EMBL" id="JAFFZN010000032">
    <property type="protein sequence ID" value="MBO8189211.1"/>
    <property type="molecule type" value="Genomic_DNA"/>
</dbReference>
<evidence type="ECO:0008006" key="4">
    <source>
        <dbReference type="Google" id="ProtNLM"/>
    </source>
</evidence>
<dbReference type="Proteomes" id="UP001518976">
    <property type="component" value="Unassembled WGS sequence"/>
</dbReference>